<evidence type="ECO:0000313" key="2">
    <source>
        <dbReference type="EMBL" id="TQQ85455.1"/>
    </source>
</evidence>
<name>A0A544QXT9_9FIRM</name>
<organism evidence="2 3">
    <name type="scientific">Peptacetobacter hominis</name>
    <dbReference type="NCBI Taxonomy" id="2743610"/>
    <lineage>
        <taxon>Bacteria</taxon>
        <taxon>Bacillati</taxon>
        <taxon>Bacillota</taxon>
        <taxon>Clostridia</taxon>
        <taxon>Peptostreptococcales</taxon>
        <taxon>Peptostreptococcaceae</taxon>
        <taxon>Peptacetobacter</taxon>
    </lineage>
</organism>
<feature type="transmembrane region" description="Helical" evidence="1">
    <location>
        <begin position="7"/>
        <end position="31"/>
    </location>
</feature>
<accession>A0A544QXT9</accession>
<gene>
    <name evidence="2" type="ORF">EXD82_01530</name>
</gene>
<comment type="caution">
    <text evidence="2">The sequence shown here is derived from an EMBL/GenBank/DDBJ whole genome shotgun (WGS) entry which is preliminary data.</text>
</comment>
<keyword evidence="3" id="KW-1185">Reference proteome</keyword>
<proteinExistence type="predicted"/>
<keyword evidence="1" id="KW-0472">Membrane</keyword>
<keyword evidence="1" id="KW-1133">Transmembrane helix</keyword>
<keyword evidence="1" id="KW-0812">Transmembrane</keyword>
<dbReference type="RefSeq" id="WP_142535159.1">
    <property type="nucleotide sequence ID" value="NZ_SGJB01000002.1"/>
</dbReference>
<protein>
    <submittedName>
        <fullName evidence="2">Uncharacterized protein</fullName>
    </submittedName>
</protein>
<reference evidence="2 3" key="1">
    <citation type="submission" date="2019-02" db="EMBL/GenBank/DDBJ databases">
        <title>Peptostreptococcaceae bacterium ZHW00191 nov., a new bacterium isolated from the human gut.</title>
        <authorList>
            <person name="Zhou H.-W."/>
            <person name="Chen X.-J."/>
        </authorList>
    </citation>
    <scope>NUCLEOTIDE SEQUENCE [LARGE SCALE GENOMIC DNA]</scope>
    <source>
        <strain evidence="2 3">ZHW00191</strain>
    </source>
</reference>
<dbReference type="AlphaFoldDB" id="A0A544QXT9"/>
<evidence type="ECO:0000256" key="1">
    <source>
        <dbReference type="SAM" id="Phobius"/>
    </source>
</evidence>
<feature type="transmembrane region" description="Helical" evidence="1">
    <location>
        <begin position="46"/>
        <end position="65"/>
    </location>
</feature>
<sequence>MTDKKAIWNYVVFLFDGIKTYSFIGILNIVLRKDDRLLVFNSSENIILSVFIFGLCLYLLYPYYFKKDNKA</sequence>
<evidence type="ECO:0000313" key="3">
    <source>
        <dbReference type="Proteomes" id="UP000317863"/>
    </source>
</evidence>
<dbReference type="EMBL" id="SGJB01000002">
    <property type="protein sequence ID" value="TQQ85455.1"/>
    <property type="molecule type" value="Genomic_DNA"/>
</dbReference>
<dbReference type="Proteomes" id="UP000317863">
    <property type="component" value="Unassembled WGS sequence"/>
</dbReference>